<name>A0ABR2INQ8_9EUKA</name>
<organism evidence="7 8">
    <name type="scientific">Tritrichomonas musculus</name>
    <dbReference type="NCBI Taxonomy" id="1915356"/>
    <lineage>
        <taxon>Eukaryota</taxon>
        <taxon>Metamonada</taxon>
        <taxon>Parabasalia</taxon>
        <taxon>Tritrichomonadida</taxon>
        <taxon>Tritrichomonadidae</taxon>
        <taxon>Tritrichomonas</taxon>
    </lineage>
</organism>
<dbReference type="EMBL" id="JAPFFF010000016">
    <property type="protein sequence ID" value="KAK8865306.1"/>
    <property type="molecule type" value="Genomic_DNA"/>
</dbReference>
<feature type="transmembrane region" description="Helical" evidence="6">
    <location>
        <begin position="6"/>
        <end position="27"/>
    </location>
</feature>
<dbReference type="InterPro" id="IPR013714">
    <property type="entry name" value="Golgi_TVP15"/>
</dbReference>
<sequence>MDATLIVQICAICCDLFGIIAGFVRIITATINFIAIVRGIYTIILAIFLLLGELYIFKFFRYFGFFFKNWGKALAYLFMGAALYSGKGFGLFCAIIFWAVAVAYFILGFFFKKVSYPFFQGGCCGNPPPSMQLDSTEIYEANERQMEAGGGGGGNNNKASSPPAEANNPNMDI</sequence>
<evidence type="ECO:0000256" key="1">
    <source>
        <dbReference type="ARBA" id="ARBA00004141"/>
    </source>
</evidence>
<feature type="transmembrane region" description="Helical" evidence="6">
    <location>
        <begin position="89"/>
        <end position="111"/>
    </location>
</feature>
<dbReference type="Proteomes" id="UP001470230">
    <property type="component" value="Unassembled WGS sequence"/>
</dbReference>
<gene>
    <name evidence="7" type="ORF">M9Y10_010846</name>
</gene>
<keyword evidence="8" id="KW-1185">Reference proteome</keyword>
<feature type="region of interest" description="Disordered" evidence="5">
    <location>
        <begin position="146"/>
        <end position="173"/>
    </location>
</feature>
<evidence type="ECO:0000256" key="4">
    <source>
        <dbReference type="ARBA" id="ARBA00023136"/>
    </source>
</evidence>
<evidence type="ECO:0000313" key="8">
    <source>
        <dbReference type="Proteomes" id="UP001470230"/>
    </source>
</evidence>
<protein>
    <recommendedName>
        <fullName evidence="9">COPI associated protein</fullName>
    </recommendedName>
</protein>
<proteinExistence type="predicted"/>
<reference evidence="7 8" key="1">
    <citation type="submission" date="2024-04" db="EMBL/GenBank/DDBJ databases">
        <title>Tritrichomonas musculus Genome.</title>
        <authorList>
            <person name="Alves-Ferreira E."/>
            <person name="Grigg M."/>
            <person name="Lorenzi H."/>
            <person name="Galac M."/>
        </authorList>
    </citation>
    <scope>NUCLEOTIDE SEQUENCE [LARGE SCALE GENOMIC DNA]</scope>
    <source>
        <strain evidence="7 8">EAF2021</strain>
    </source>
</reference>
<evidence type="ECO:0000256" key="2">
    <source>
        <dbReference type="ARBA" id="ARBA00022692"/>
    </source>
</evidence>
<comment type="caution">
    <text evidence="7">The sequence shown here is derived from an EMBL/GenBank/DDBJ whole genome shotgun (WGS) entry which is preliminary data.</text>
</comment>
<evidence type="ECO:0000256" key="3">
    <source>
        <dbReference type="ARBA" id="ARBA00022989"/>
    </source>
</evidence>
<evidence type="ECO:0008006" key="9">
    <source>
        <dbReference type="Google" id="ProtNLM"/>
    </source>
</evidence>
<dbReference type="PANTHER" id="PTHR28128:SF1">
    <property type="entry name" value="GOLGI APPARATUS MEMBRANE PROTEIN TVP15"/>
    <property type="match status" value="1"/>
</dbReference>
<dbReference type="PANTHER" id="PTHR28128">
    <property type="entry name" value="GOLGI APPARATUS MEMBRANE PROTEIN TVP15"/>
    <property type="match status" value="1"/>
</dbReference>
<evidence type="ECO:0000313" key="7">
    <source>
        <dbReference type="EMBL" id="KAK8865306.1"/>
    </source>
</evidence>
<dbReference type="Pfam" id="PF08507">
    <property type="entry name" value="COPI_assoc"/>
    <property type="match status" value="1"/>
</dbReference>
<keyword evidence="3 6" id="KW-1133">Transmembrane helix</keyword>
<feature type="transmembrane region" description="Helical" evidence="6">
    <location>
        <begin position="39"/>
        <end position="60"/>
    </location>
</feature>
<comment type="subcellular location">
    <subcellularLocation>
        <location evidence="1">Membrane</location>
        <topology evidence="1">Multi-pass membrane protein</topology>
    </subcellularLocation>
</comment>
<evidence type="ECO:0000256" key="6">
    <source>
        <dbReference type="SAM" id="Phobius"/>
    </source>
</evidence>
<accession>A0ABR2INQ8</accession>
<evidence type="ECO:0000256" key="5">
    <source>
        <dbReference type="SAM" id="MobiDB-lite"/>
    </source>
</evidence>
<keyword evidence="2 6" id="KW-0812">Transmembrane</keyword>
<keyword evidence="4 6" id="KW-0472">Membrane</keyword>